<accession>A0A0N4WH07</accession>
<sequence>MAEKTEFQKQLQNICISGMISASIALGSRLHLFEALASVGSAENPATPKQVAEKAGCKERYVKEWLSTMAVGKVIEVNKDEKFWIPKENVEAHCYRFSLGLGMTVTKLQDLTCGLDVQFNQFLPLLLGPYNKVCDVFKTEGPLGLTYEDFTDFYETQSSVSEAYHKNHFISDLIPALGADMPERLDKGELMCLDVGCGNGFHAALLAQTYPKSNFTGIDITLEAVHLANQQRQVSTFRLFTTPAIGLTDNGQMFDNLAFIQMNASKMDDDWTEKYDLVTVIDACHDQMRPDLCLKEIYRVLKQGGVFGMLEIKGTSNVFTDREEIGLTAALSYTCSVFHCLPVGSNSPGK</sequence>
<reference evidence="3 4" key="2">
    <citation type="submission" date="2018-11" db="EMBL/GenBank/DDBJ databases">
        <authorList>
            <consortium name="Pathogen Informatics"/>
        </authorList>
    </citation>
    <scope>NUCLEOTIDE SEQUENCE [LARGE SCALE GENOMIC DNA]</scope>
    <source>
        <strain evidence="3 4">MHpl1</strain>
    </source>
</reference>
<dbReference type="Gene3D" id="1.10.10.10">
    <property type="entry name" value="Winged helix-like DNA-binding domain superfamily/Winged helix DNA-binding domain"/>
    <property type="match status" value="1"/>
</dbReference>
<dbReference type="Gene3D" id="3.40.50.150">
    <property type="entry name" value="Vaccinia Virus protein VP39"/>
    <property type="match status" value="1"/>
</dbReference>
<dbReference type="PANTHER" id="PTHR45581:SF3">
    <property type="entry name" value="METHYLTRANSFERASE DOMAIN-CONTAINING PROTEIN"/>
    <property type="match status" value="1"/>
</dbReference>
<dbReference type="InterPro" id="IPR025714">
    <property type="entry name" value="Methyltranfer_dom"/>
</dbReference>
<dbReference type="Pfam" id="PF13847">
    <property type="entry name" value="Methyltransf_31"/>
    <property type="match status" value="1"/>
</dbReference>
<evidence type="ECO:0000259" key="2">
    <source>
        <dbReference type="Pfam" id="PF21320"/>
    </source>
</evidence>
<name>A0A0N4WH07_HAEPC</name>
<evidence type="ECO:0000259" key="1">
    <source>
        <dbReference type="Pfam" id="PF13847"/>
    </source>
</evidence>
<organism evidence="5">
    <name type="scientific">Haemonchus placei</name>
    <name type="common">Barber's pole worm</name>
    <dbReference type="NCBI Taxonomy" id="6290"/>
    <lineage>
        <taxon>Eukaryota</taxon>
        <taxon>Metazoa</taxon>
        <taxon>Ecdysozoa</taxon>
        <taxon>Nematoda</taxon>
        <taxon>Chromadorea</taxon>
        <taxon>Rhabditida</taxon>
        <taxon>Rhabditina</taxon>
        <taxon>Rhabditomorpha</taxon>
        <taxon>Strongyloidea</taxon>
        <taxon>Trichostrongylidae</taxon>
        <taxon>Haemonchus</taxon>
    </lineage>
</organism>
<evidence type="ECO:0000313" key="3">
    <source>
        <dbReference type="EMBL" id="VDO39297.1"/>
    </source>
</evidence>
<dbReference type="PANTHER" id="PTHR45581">
    <property type="entry name" value="PROTEIN CBG10435"/>
    <property type="match status" value="1"/>
</dbReference>
<dbReference type="Pfam" id="PF21320">
    <property type="entry name" value="WHD_Rv2258c"/>
    <property type="match status" value="1"/>
</dbReference>
<dbReference type="CDD" id="cd02440">
    <property type="entry name" value="AdoMet_MTases"/>
    <property type="match status" value="1"/>
</dbReference>
<dbReference type="SUPFAM" id="SSF53335">
    <property type="entry name" value="S-adenosyl-L-methionine-dependent methyltransferases"/>
    <property type="match status" value="1"/>
</dbReference>
<reference evidence="5" key="1">
    <citation type="submission" date="2017-02" db="UniProtKB">
        <authorList>
            <consortium name="WormBaseParasite"/>
        </authorList>
    </citation>
    <scope>IDENTIFICATION</scope>
</reference>
<evidence type="ECO:0000313" key="4">
    <source>
        <dbReference type="Proteomes" id="UP000268014"/>
    </source>
</evidence>
<evidence type="ECO:0000313" key="5">
    <source>
        <dbReference type="WBParaSite" id="HPLM_0001013901-mRNA-1"/>
    </source>
</evidence>
<gene>
    <name evidence="3" type="ORF">HPLM_LOCUS10131</name>
</gene>
<dbReference type="AlphaFoldDB" id="A0A0N4WH07"/>
<dbReference type="Proteomes" id="UP000268014">
    <property type="component" value="Unassembled WGS sequence"/>
</dbReference>
<protein>
    <submittedName>
        <fullName evidence="5">Methyltransf_11 domain-containing protein</fullName>
    </submittedName>
</protein>
<proteinExistence type="predicted"/>
<dbReference type="WBParaSite" id="HPLM_0001013901-mRNA-1">
    <property type="protein sequence ID" value="HPLM_0001013901-mRNA-1"/>
    <property type="gene ID" value="HPLM_0001013901"/>
</dbReference>
<dbReference type="OrthoDB" id="506498at2759"/>
<feature type="domain" description="Methyltransferase" evidence="1">
    <location>
        <begin position="190"/>
        <end position="313"/>
    </location>
</feature>
<dbReference type="InterPro" id="IPR048711">
    <property type="entry name" value="WHD_Rv2258c"/>
</dbReference>
<keyword evidence="4" id="KW-1185">Reference proteome</keyword>
<dbReference type="STRING" id="6290.A0A0N4WH07"/>
<dbReference type="OMA" id="QNICISG"/>
<feature type="domain" description="S-adenosylmethionine-dependent methyltransferase Rv2258c-like winged HTH" evidence="2">
    <location>
        <begin position="20"/>
        <end position="89"/>
    </location>
</feature>
<dbReference type="InterPro" id="IPR029063">
    <property type="entry name" value="SAM-dependent_MTases_sf"/>
</dbReference>
<dbReference type="InterPro" id="IPR036388">
    <property type="entry name" value="WH-like_DNA-bd_sf"/>
</dbReference>
<dbReference type="EMBL" id="UZAF01017223">
    <property type="protein sequence ID" value="VDO39297.1"/>
    <property type="molecule type" value="Genomic_DNA"/>
</dbReference>